<accession>A0A4V1KQE2</accession>
<name>A0A4V1KQE2_9FLAO</name>
<dbReference type="AlphaFoldDB" id="A0A4V1KQE2"/>
<organism evidence="2 3">
    <name type="scientific">Leeuwenhoekiella aequorea</name>
    <dbReference type="NCBI Taxonomy" id="283736"/>
    <lineage>
        <taxon>Bacteria</taxon>
        <taxon>Pseudomonadati</taxon>
        <taxon>Bacteroidota</taxon>
        <taxon>Flavobacteriia</taxon>
        <taxon>Flavobacteriales</taxon>
        <taxon>Flavobacteriaceae</taxon>
        <taxon>Leeuwenhoekiella</taxon>
    </lineage>
</organism>
<evidence type="ECO:0000256" key="1">
    <source>
        <dbReference type="PIRSR" id="PIRSR602481-1"/>
    </source>
</evidence>
<protein>
    <submittedName>
        <fullName evidence="2">Fur family ferric uptake transcriptional regulator</fullName>
    </submittedName>
</protein>
<dbReference type="GO" id="GO:1900376">
    <property type="term" value="P:regulation of secondary metabolite biosynthetic process"/>
    <property type="evidence" value="ECO:0007669"/>
    <property type="project" value="TreeGrafter"/>
</dbReference>
<sequence length="173" mass="19807">MRSIFLLEELKLFQANELVTFINRLVDLITKNMLHSIEAEKSLEAKEIRPTAMRILIYKLLNKSNKALALSDLENAFSNSERTTLFRTLKTFEEKGVVHQIQDGSGILKYALCEPNCNCEFDRDLHLHFHCTICEDTVCLTDHKIPHINLPEGYKAEDANLVIKGICKKCNTV</sequence>
<feature type="binding site" evidence="1">
    <location>
        <position position="170"/>
    </location>
    <ligand>
        <name>Zn(2+)</name>
        <dbReference type="ChEBI" id="CHEBI:29105"/>
    </ligand>
</feature>
<dbReference type="PANTHER" id="PTHR33202">
    <property type="entry name" value="ZINC UPTAKE REGULATION PROTEIN"/>
    <property type="match status" value="1"/>
</dbReference>
<dbReference type="InterPro" id="IPR002481">
    <property type="entry name" value="FUR"/>
</dbReference>
<comment type="caution">
    <text evidence="2">The sequence shown here is derived from an EMBL/GenBank/DDBJ whole genome shotgun (WGS) entry which is preliminary data.</text>
</comment>
<feature type="binding site" evidence="1">
    <location>
        <position position="134"/>
    </location>
    <ligand>
        <name>Zn(2+)</name>
        <dbReference type="ChEBI" id="CHEBI:29105"/>
    </ligand>
</feature>
<keyword evidence="3" id="KW-1185">Reference proteome</keyword>
<proteinExistence type="predicted"/>
<dbReference type="GO" id="GO:0000976">
    <property type="term" value="F:transcription cis-regulatory region binding"/>
    <property type="evidence" value="ECO:0007669"/>
    <property type="project" value="TreeGrafter"/>
</dbReference>
<dbReference type="EMBL" id="QOVM01000006">
    <property type="protein sequence ID" value="RXG21102.1"/>
    <property type="molecule type" value="Genomic_DNA"/>
</dbReference>
<keyword evidence="1" id="KW-0862">Zinc</keyword>
<feature type="binding site" evidence="1">
    <location>
        <position position="167"/>
    </location>
    <ligand>
        <name>Zn(2+)</name>
        <dbReference type="ChEBI" id="CHEBI:29105"/>
    </ligand>
</feature>
<dbReference type="Pfam" id="PF01475">
    <property type="entry name" value="FUR"/>
    <property type="match status" value="1"/>
</dbReference>
<dbReference type="InterPro" id="IPR036388">
    <property type="entry name" value="WH-like_DNA-bd_sf"/>
</dbReference>
<evidence type="ECO:0000313" key="3">
    <source>
        <dbReference type="Proteomes" id="UP000289238"/>
    </source>
</evidence>
<dbReference type="GO" id="GO:0008270">
    <property type="term" value="F:zinc ion binding"/>
    <property type="evidence" value="ECO:0007669"/>
    <property type="project" value="TreeGrafter"/>
</dbReference>
<dbReference type="PANTHER" id="PTHR33202:SF22">
    <property type="entry name" value="HYDROGEN PEROXIDE SENSITIVE REPRESSOR"/>
    <property type="match status" value="1"/>
</dbReference>
<dbReference type="InterPro" id="IPR036390">
    <property type="entry name" value="WH_DNA-bd_sf"/>
</dbReference>
<comment type="cofactor">
    <cofactor evidence="1">
        <name>Zn(2+)</name>
        <dbReference type="ChEBI" id="CHEBI:29105"/>
    </cofactor>
    <text evidence="1">Binds 1 zinc ion per subunit.</text>
</comment>
<feature type="binding site" evidence="1">
    <location>
        <position position="131"/>
    </location>
    <ligand>
        <name>Zn(2+)</name>
        <dbReference type="ChEBI" id="CHEBI:29105"/>
    </ligand>
</feature>
<keyword evidence="1" id="KW-0479">Metal-binding</keyword>
<dbReference type="GO" id="GO:0045892">
    <property type="term" value="P:negative regulation of DNA-templated transcription"/>
    <property type="evidence" value="ECO:0007669"/>
    <property type="project" value="TreeGrafter"/>
</dbReference>
<dbReference type="Proteomes" id="UP000289238">
    <property type="component" value="Unassembled WGS sequence"/>
</dbReference>
<dbReference type="GO" id="GO:0003700">
    <property type="term" value="F:DNA-binding transcription factor activity"/>
    <property type="evidence" value="ECO:0007669"/>
    <property type="project" value="InterPro"/>
</dbReference>
<evidence type="ECO:0000313" key="2">
    <source>
        <dbReference type="EMBL" id="RXG21102.1"/>
    </source>
</evidence>
<dbReference type="Gene3D" id="1.10.10.10">
    <property type="entry name" value="Winged helix-like DNA-binding domain superfamily/Winged helix DNA-binding domain"/>
    <property type="match status" value="1"/>
</dbReference>
<gene>
    <name evidence="2" type="ORF">DSM00_2619</name>
</gene>
<dbReference type="SUPFAM" id="SSF46785">
    <property type="entry name" value="Winged helix' DNA-binding domain"/>
    <property type="match status" value="1"/>
</dbReference>
<reference evidence="2 3" key="1">
    <citation type="submission" date="2018-07" db="EMBL/GenBank/DDBJ databases">
        <title>Leeuwenhoekiella genomics.</title>
        <authorList>
            <person name="Tahon G."/>
            <person name="Willems A."/>
        </authorList>
    </citation>
    <scope>NUCLEOTIDE SEQUENCE [LARGE SCALE GENOMIC DNA]</scope>
    <source>
        <strain evidence="2 3">LMG 22550</strain>
    </source>
</reference>